<accession>A0A8H5Q0V4</accession>
<evidence type="ECO:0000256" key="1">
    <source>
        <dbReference type="ARBA" id="ARBA00022679"/>
    </source>
</evidence>
<dbReference type="InterPro" id="IPR054710">
    <property type="entry name" value="Tri101-like_N"/>
</dbReference>
<sequence>MEHAKIFQPAPLPALSFQFALNRLFPVLAKTQTLIADQESLPILFKDRRKNSLEMTTQHLLDLAPPLLQTEQIGPNIWVRNIFCFELPEEYSIEELVGMLRLGYRNLKSNVPLIGCEVIPAGEGRAGMSQLRHYGDEDLNDFTVKDFRADSACPSFAELKAQDYPSSALDPDRFCTRGLRGE</sequence>
<dbReference type="GeneID" id="59318668"/>
<dbReference type="Gene3D" id="3.30.559.10">
    <property type="entry name" value="Chloramphenicol acetyltransferase-like domain"/>
    <property type="match status" value="1"/>
</dbReference>
<dbReference type="RefSeq" id="XP_036538597.1">
    <property type="nucleotide sequence ID" value="XM_036683950.1"/>
</dbReference>
<feature type="domain" description="Trichothecene 3-O-acetyltransferase-like N-terminal" evidence="2">
    <location>
        <begin position="80"/>
        <end position="177"/>
    </location>
</feature>
<organism evidence="3 4">
    <name type="scientific">Gibberella subglutinans</name>
    <name type="common">Fusarium subglutinans</name>
    <dbReference type="NCBI Taxonomy" id="42677"/>
    <lineage>
        <taxon>Eukaryota</taxon>
        <taxon>Fungi</taxon>
        <taxon>Dikarya</taxon>
        <taxon>Ascomycota</taxon>
        <taxon>Pezizomycotina</taxon>
        <taxon>Sordariomycetes</taxon>
        <taxon>Hypocreomycetidae</taxon>
        <taxon>Hypocreales</taxon>
        <taxon>Nectriaceae</taxon>
        <taxon>Fusarium</taxon>
        <taxon>Fusarium fujikuroi species complex</taxon>
    </lineage>
</organism>
<protein>
    <submittedName>
        <fullName evidence="3">Enoyl hydratase isomerase family</fullName>
    </submittedName>
</protein>
<dbReference type="OrthoDB" id="1862401at2759"/>
<keyword evidence="1" id="KW-0808">Transferase</keyword>
<dbReference type="EMBL" id="JAAOAV010000059">
    <property type="protein sequence ID" value="KAF5606627.1"/>
    <property type="molecule type" value="Genomic_DNA"/>
</dbReference>
<dbReference type="Pfam" id="PF22664">
    <property type="entry name" value="TRI-like_N"/>
    <property type="match status" value="1"/>
</dbReference>
<keyword evidence="4" id="KW-1185">Reference proteome</keyword>
<dbReference type="GO" id="GO:0016853">
    <property type="term" value="F:isomerase activity"/>
    <property type="evidence" value="ECO:0007669"/>
    <property type="project" value="UniProtKB-KW"/>
</dbReference>
<comment type="caution">
    <text evidence="3">The sequence shown here is derived from an EMBL/GenBank/DDBJ whole genome shotgun (WGS) entry which is preliminary data.</text>
</comment>
<dbReference type="GO" id="GO:0016740">
    <property type="term" value="F:transferase activity"/>
    <property type="evidence" value="ECO:0007669"/>
    <property type="project" value="UniProtKB-KW"/>
</dbReference>
<dbReference type="AlphaFoldDB" id="A0A8H5Q0V4"/>
<proteinExistence type="predicted"/>
<evidence type="ECO:0000313" key="3">
    <source>
        <dbReference type="EMBL" id="KAF5606627.1"/>
    </source>
</evidence>
<dbReference type="Proteomes" id="UP000547976">
    <property type="component" value="Unassembled WGS sequence"/>
</dbReference>
<gene>
    <name evidence="3" type="ORF">FSUBG_5813</name>
</gene>
<keyword evidence="3" id="KW-0413">Isomerase</keyword>
<evidence type="ECO:0000313" key="4">
    <source>
        <dbReference type="Proteomes" id="UP000547976"/>
    </source>
</evidence>
<name>A0A8H5Q0V4_GIBSU</name>
<reference evidence="3 4" key="1">
    <citation type="submission" date="2020-05" db="EMBL/GenBank/DDBJ databases">
        <title>Identification and distribution of gene clusters putatively required for synthesis of sphingolipid metabolism inhibitors in phylogenetically diverse species of the filamentous fungus Fusarium.</title>
        <authorList>
            <person name="Kim H.-S."/>
            <person name="Busman M."/>
            <person name="Brown D.W."/>
            <person name="Divon H."/>
            <person name="Uhlig S."/>
            <person name="Proctor R.H."/>
        </authorList>
    </citation>
    <scope>NUCLEOTIDE SEQUENCE [LARGE SCALE GENOMIC DNA]</scope>
    <source>
        <strain evidence="3 4">NRRL 66333</strain>
    </source>
</reference>
<evidence type="ECO:0000259" key="2">
    <source>
        <dbReference type="Pfam" id="PF22664"/>
    </source>
</evidence>
<dbReference type="InterPro" id="IPR023213">
    <property type="entry name" value="CAT-like_dom_sf"/>
</dbReference>